<protein>
    <submittedName>
        <fullName evidence="1">Uncharacterized protein</fullName>
    </submittedName>
</protein>
<dbReference type="EMBL" id="JANBPW010005319">
    <property type="protein sequence ID" value="KAJ1932879.1"/>
    <property type="molecule type" value="Genomic_DNA"/>
</dbReference>
<gene>
    <name evidence="1" type="ORF">FBU59_006221</name>
</gene>
<reference evidence="1" key="1">
    <citation type="submission" date="2022-07" db="EMBL/GenBank/DDBJ databases">
        <title>Phylogenomic reconstructions and comparative analyses of Kickxellomycotina fungi.</title>
        <authorList>
            <person name="Reynolds N.K."/>
            <person name="Stajich J.E."/>
            <person name="Barry K."/>
            <person name="Grigoriev I.V."/>
            <person name="Crous P."/>
            <person name="Smith M.E."/>
        </authorList>
    </citation>
    <scope>NUCLEOTIDE SEQUENCE</scope>
    <source>
        <strain evidence="1">NRRL 5244</strain>
    </source>
</reference>
<keyword evidence="2" id="KW-1185">Reference proteome</keyword>
<evidence type="ECO:0000313" key="2">
    <source>
        <dbReference type="Proteomes" id="UP001150603"/>
    </source>
</evidence>
<feature type="non-terminal residue" evidence="1">
    <location>
        <position position="1"/>
    </location>
</feature>
<comment type="caution">
    <text evidence="1">The sequence shown here is derived from an EMBL/GenBank/DDBJ whole genome shotgun (WGS) entry which is preliminary data.</text>
</comment>
<evidence type="ECO:0000313" key="1">
    <source>
        <dbReference type="EMBL" id="KAJ1932879.1"/>
    </source>
</evidence>
<proteinExistence type="predicted"/>
<accession>A0ACC1J0C8</accession>
<organism evidence="1 2">
    <name type="scientific">Linderina macrospora</name>
    <dbReference type="NCBI Taxonomy" id="4868"/>
    <lineage>
        <taxon>Eukaryota</taxon>
        <taxon>Fungi</taxon>
        <taxon>Fungi incertae sedis</taxon>
        <taxon>Zoopagomycota</taxon>
        <taxon>Kickxellomycotina</taxon>
        <taxon>Kickxellomycetes</taxon>
        <taxon>Kickxellales</taxon>
        <taxon>Kickxellaceae</taxon>
        <taxon>Linderina</taxon>
    </lineage>
</organism>
<sequence length="409" mass="46101">VIEDVDRLLYEERVAREEAEHTLGDVVSKRTSMVELAVTAAAFDHLVEIEKIRQYLFDIRIFARMTPQGKVDCVNLHMERAITAMCGDGGNDCGALRAAHVGIALSESEASIVSPFSSSNRSIHSCVTLLRQGRAALATSFAGYKFLINYATTMSMLELTQFYFSVIVPQAVWIMVDSFIIVGLCIAITQAQTARKLAPSRPTARLIGVHTLASIWGQTVINYAFLFGMLGLLYRQSWFRCHEFDSRDINTSLWWLLGDNYEAEIISIVCLFQFVNGGAVYNFGYKYRRAWFTNYLMVVMYFGMMAVVSVLTLANPNRFSCIFRINCGDPSAIVAQGYSNPNWSISAYNSPNGHNILPHDFRWTLWGCCVANIVLCNLYEKFVILGPVGRIAKQWWVKRHGDNKLKVKL</sequence>
<name>A0ACC1J0C8_9FUNG</name>
<dbReference type="Proteomes" id="UP001150603">
    <property type="component" value="Unassembled WGS sequence"/>
</dbReference>